<reference evidence="2 3" key="1">
    <citation type="submission" date="2022-01" db="EMBL/GenBank/DDBJ databases">
        <title>Whole genome-based taxonomy of the Shewanellaceae.</title>
        <authorList>
            <person name="Martin-Rodriguez A.J."/>
        </authorList>
    </citation>
    <scope>NUCLEOTIDE SEQUENCE [LARGE SCALE GENOMIC DNA]</scope>
    <source>
        <strain evidence="2 3">DSM 24955</strain>
    </source>
</reference>
<sequence length="342" mass="38601">MLTTASKLTFYFLCFLSLISQSTLANESNNDWVQFTFENDAFGLIDTSDNGYSNGLDWSWGKAVVNDYDDIDLPGWLETLYGWSYLNQGNNRQYQVSYSVSQRMYTPDDLQVDTLIEADRPYAGTLLWQSNLRSYADGIGDNLSITLGVVGPASLAEQTQKQVHKIIDAKEPLGWDNQLSNEAVFRIQAQRLYQWAYTPISENVEFDSVLHGDASIGNLMSHAGAGLTFRIGNILNQSYAYIAPAASRSNNGYIVKSADRLSWQFFVTFYGRYVLNDITIDGNTFKDSHSVELTHEQAMLNMGFMLNWKDWGLVFSTIRGTEQYNNQPSTANFAAVSISYRF</sequence>
<keyword evidence="1" id="KW-0732">Signal</keyword>
<organism evidence="2 3">
    <name type="scientific">Shewanella electrodiphila</name>
    <dbReference type="NCBI Taxonomy" id="934143"/>
    <lineage>
        <taxon>Bacteria</taxon>
        <taxon>Pseudomonadati</taxon>
        <taxon>Pseudomonadota</taxon>
        <taxon>Gammaproteobacteria</taxon>
        <taxon>Alteromonadales</taxon>
        <taxon>Shewanellaceae</taxon>
        <taxon>Shewanella</taxon>
    </lineage>
</organism>
<dbReference type="EMBL" id="JAKIKU010000007">
    <property type="protein sequence ID" value="MCL1046397.1"/>
    <property type="molecule type" value="Genomic_DNA"/>
</dbReference>
<accession>A0ABT0KRB5</accession>
<dbReference type="RefSeq" id="WP_248956086.1">
    <property type="nucleotide sequence ID" value="NZ_JAKIKU010000007.1"/>
</dbReference>
<dbReference type="Proteomes" id="UP001202134">
    <property type="component" value="Unassembled WGS sequence"/>
</dbReference>
<keyword evidence="3" id="KW-1185">Reference proteome</keyword>
<dbReference type="Pfam" id="PF09982">
    <property type="entry name" value="LpxR"/>
    <property type="match status" value="1"/>
</dbReference>
<dbReference type="InterPro" id="IPR037107">
    <property type="entry name" value="Put_OMP_sf"/>
</dbReference>
<protein>
    <submittedName>
        <fullName evidence="2">Lipid A deacylase LpxR family protein</fullName>
    </submittedName>
</protein>
<feature type="signal peptide" evidence="1">
    <location>
        <begin position="1"/>
        <end position="25"/>
    </location>
</feature>
<name>A0ABT0KRB5_9GAMM</name>
<evidence type="ECO:0000313" key="2">
    <source>
        <dbReference type="EMBL" id="MCL1046397.1"/>
    </source>
</evidence>
<evidence type="ECO:0000313" key="3">
    <source>
        <dbReference type="Proteomes" id="UP001202134"/>
    </source>
</evidence>
<feature type="chain" id="PRO_5045916003" evidence="1">
    <location>
        <begin position="26"/>
        <end position="342"/>
    </location>
</feature>
<dbReference type="InterPro" id="IPR018707">
    <property type="entry name" value="LpxR"/>
</dbReference>
<gene>
    <name evidence="2" type="ORF">L2737_13855</name>
</gene>
<dbReference type="Gene3D" id="2.40.128.140">
    <property type="entry name" value="Outer membrane protein"/>
    <property type="match status" value="1"/>
</dbReference>
<evidence type="ECO:0000256" key="1">
    <source>
        <dbReference type="SAM" id="SignalP"/>
    </source>
</evidence>
<comment type="caution">
    <text evidence="2">The sequence shown here is derived from an EMBL/GenBank/DDBJ whole genome shotgun (WGS) entry which is preliminary data.</text>
</comment>
<proteinExistence type="predicted"/>